<dbReference type="STRING" id="655815.ZPR_0259"/>
<evidence type="ECO:0000256" key="1">
    <source>
        <dbReference type="ARBA" id="ARBA00022679"/>
    </source>
</evidence>
<dbReference type="InterPro" id="IPR050769">
    <property type="entry name" value="NAT_camello-type"/>
</dbReference>
<reference evidence="3 4" key="1">
    <citation type="journal article" date="2010" name="BMC Genomics">
        <title>The complete genome of Zunongwangia profunda SM-A87 reveals its adaptation to the deep-sea environment and ecological role in sedimentary organic nitrogen degradation.</title>
        <authorList>
            <person name="Qin Q.L."/>
            <person name="Zhang X.Y."/>
            <person name="Wang X.M."/>
            <person name="Liu G.M."/>
            <person name="Chen X.L."/>
            <person name="Xie B.B."/>
            <person name="Dang H.Y."/>
            <person name="Zhou B.C."/>
            <person name="Yu J."/>
            <person name="Zhang Y.Z."/>
        </authorList>
    </citation>
    <scope>NUCLEOTIDE SEQUENCE [LARGE SCALE GENOMIC DNA]</scope>
    <source>
        <strain evidence="4">DSM 18752 / CCTCC AB 206139 / SM-A87</strain>
    </source>
</reference>
<dbReference type="InterPro" id="IPR000182">
    <property type="entry name" value="GNAT_dom"/>
</dbReference>
<dbReference type="GO" id="GO:0008080">
    <property type="term" value="F:N-acetyltransferase activity"/>
    <property type="evidence" value="ECO:0007669"/>
    <property type="project" value="InterPro"/>
</dbReference>
<dbReference type="EMBL" id="CP001650">
    <property type="protein sequence ID" value="ADF50620.1"/>
    <property type="molecule type" value="Genomic_DNA"/>
</dbReference>
<evidence type="ECO:0000313" key="4">
    <source>
        <dbReference type="Proteomes" id="UP000001654"/>
    </source>
</evidence>
<gene>
    <name evidence="3" type="ordered locus">ZPR_0259</name>
</gene>
<dbReference type="HOGENOM" id="CLU_013985_11_8_10"/>
<organism evidence="3 4">
    <name type="scientific">Zunongwangia profunda (strain DSM 18752 / CCTCC AB 206139 / SM-A87)</name>
    <name type="common">Wangia profunda</name>
    <dbReference type="NCBI Taxonomy" id="655815"/>
    <lineage>
        <taxon>Bacteria</taxon>
        <taxon>Pseudomonadati</taxon>
        <taxon>Bacteroidota</taxon>
        <taxon>Flavobacteriia</taxon>
        <taxon>Flavobacteriales</taxon>
        <taxon>Flavobacteriaceae</taxon>
        <taxon>Zunongwangia</taxon>
    </lineage>
</organism>
<dbReference type="InterPro" id="IPR016181">
    <property type="entry name" value="Acyl_CoA_acyltransferase"/>
</dbReference>
<dbReference type="PANTHER" id="PTHR13947:SF37">
    <property type="entry name" value="LD18367P"/>
    <property type="match status" value="1"/>
</dbReference>
<dbReference type="PROSITE" id="PS51186">
    <property type="entry name" value="GNAT"/>
    <property type="match status" value="1"/>
</dbReference>
<dbReference type="Proteomes" id="UP000001654">
    <property type="component" value="Chromosome"/>
</dbReference>
<dbReference type="KEGG" id="zpr:ZPR_0259"/>
<keyword evidence="4" id="KW-1185">Reference proteome</keyword>
<sequence length="160" mass="18458">MPIANSREKNKMIEIKRTSSSETDFQHLVSELDGELSKRNGETNEFFAQYNKIDQIKHVIIATIDDKPVGCGAMKAYDSDTMEIKRMFVPIEMRGKGIAVHILKNLEKWAKEMNYSKCILETGNKMLEAIRLYEKSNYKVVPNYGQYNGIEDSICFKKHL</sequence>
<proteinExistence type="predicted"/>
<dbReference type="PANTHER" id="PTHR13947">
    <property type="entry name" value="GNAT FAMILY N-ACETYLTRANSFERASE"/>
    <property type="match status" value="1"/>
</dbReference>
<dbReference type="SUPFAM" id="SSF55729">
    <property type="entry name" value="Acyl-CoA N-acyltransferases (Nat)"/>
    <property type="match status" value="1"/>
</dbReference>
<evidence type="ECO:0000259" key="2">
    <source>
        <dbReference type="PROSITE" id="PS51186"/>
    </source>
</evidence>
<dbReference type="Gene3D" id="3.40.630.30">
    <property type="match status" value="1"/>
</dbReference>
<name>D5BCV7_ZUNPS</name>
<evidence type="ECO:0000313" key="3">
    <source>
        <dbReference type="EMBL" id="ADF50620.1"/>
    </source>
</evidence>
<accession>D5BCV7</accession>
<feature type="domain" description="N-acetyltransferase" evidence="2">
    <location>
        <begin position="13"/>
        <end position="160"/>
    </location>
</feature>
<dbReference type="Pfam" id="PF00583">
    <property type="entry name" value="Acetyltransf_1"/>
    <property type="match status" value="1"/>
</dbReference>
<dbReference type="AlphaFoldDB" id="D5BCV7"/>
<dbReference type="CDD" id="cd04301">
    <property type="entry name" value="NAT_SF"/>
    <property type="match status" value="1"/>
</dbReference>
<keyword evidence="1" id="KW-0808">Transferase</keyword>
<dbReference type="eggNOG" id="COG0456">
    <property type="taxonomic scope" value="Bacteria"/>
</dbReference>
<protein>
    <submittedName>
        <fullName evidence="3">Predicted acetyltransferase</fullName>
    </submittedName>
</protein>